<evidence type="ECO:0000259" key="1">
    <source>
        <dbReference type="Pfam" id="PF13472"/>
    </source>
</evidence>
<protein>
    <submittedName>
        <fullName evidence="2">SGNH/GDSL hydrolase family protein</fullName>
    </submittedName>
</protein>
<proteinExistence type="predicted"/>
<reference evidence="2 3" key="1">
    <citation type="submission" date="2020-08" db="EMBL/GenBank/DDBJ databases">
        <title>Cohnella phylogeny.</title>
        <authorList>
            <person name="Dunlap C."/>
        </authorList>
    </citation>
    <scope>NUCLEOTIDE SEQUENCE [LARGE SCALE GENOMIC DNA]</scope>
    <source>
        <strain evidence="2 3">DSM 28246</strain>
    </source>
</reference>
<gene>
    <name evidence="2" type="ORF">H7C19_04760</name>
</gene>
<dbReference type="Pfam" id="PF13472">
    <property type="entry name" value="Lipase_GDSL_2"/>
    <property type="match status" value="1"/>
</dbReference>
<evidence type="ECO:0000313" key="3">
    <source>
        <dbReference type="Proteomes" id="UP000547209"/>
    </source>
</evidence>
<dbReference type="PANTHER" id="PTHR30383">
    <property type="entry name" value="THIOESTERASE 1/PROTEASE 1/LYSOPHOSPHOLIPASE L1"/>
    <property type="match status" value="1"/>
</dbReference>
<dbReference type="SUPFAM" id="SSF52266">
    <property type="entry name" value="SGNH hydrolase"/>
    <property type="match status" value="1"/>
</dbReference>
<dbReference type="GO" id="GO:0016787">
    <property type="term" value="F:hydrolase activity"/>
    <property type="evidence" value="ECO:0007669"/>
    <property type="project" value="UniProtKB-KW"/>
</dbReference>
<organism evidence="2 3">
    <name type="scientific">Cohnella nanjingensis</name>
    <dbReference type="NCBI Taxonomy" id="1387779"/>
    <lineage>
        <taxon>Bacteria</taxon>
        <taxon>Bacillati</taxon>
        <taxon>Bacillota</taxon>
        <taxon>Bacilli</taxon>
        <taxon>Bacillales</taxon>
        <taxon>Paenibacillaceae</taxon>
        <taxon>Cohnella</taxon>
    </lineage>
</organism>
<comment type="caution">
    <text evidence="2">The sequence shown here is derived from an EMBL/GenBank/DDBJ whole genome shotgun (WGS) entry which is preliminary data.</text>
</comment>
<sequence>MNGQLVGGYTLRELAEPFWKGDRVYAESVLPLSAKTGEAGAGRLLYEPDNIIEVRNARLDVVYEEGRDWVLREERLLFPTDSRIPITSLDELFPAEPREGWVQERKGGGYSLFSEGHFFHDKQIAVSYTCRKERSGPAVFVARDCPPRTARKLAAGDPLQLLVFGDSIAEGANASGMTGAPPYLPTWGEIVVRLLGETYGTEIEYRNGSVGGITSEGGLKIVDDVLEGAAPDLAVIAFGMNDGTCRVPKEEYAANIAAIMERIRQANGEAEYILVAPMLANPETAFSGNQDEYVDELLKLREASGGSVAVADMTTVHRELLLRKSYTDLTGNNVNHPNDFLIRCYAQVLLALIAGENWEGVAE</sequence>
<keyword evidence="3" id="KW-1185">Reference proteome</keyword>
<dbReference type="AlphaFoldDB" id="A0A7X0RMB8"/>
<feature type="domain" description="SGNH hydrolase-type esterase" evidence="1">
    <location>
        <begin position="163"/>
        <end position="339"/>
    </location>
</feature>
<accession>A0A7X0RMB8</accession>
<keyword evidence="2" id="KW-0378">Hydrolase</keyword>
<dbReference type="CDD" id="cd00229">
    <property type="entry name" value="SGNH_hydrolase"/>
    <property type="match status" value="1"/>
</dbReference>
<dbReference type="Gene3D" id="3.40.50.1110">
    <property type="entry name" value="SGNH hydrolase"/>
    <property type="match status" value="1"/>
</dbReference>
<name>A0A7X0RMB8_9BACL</name>
<dbReference type="Proteomes" id="UP000547209">
    <property type="component" value="Unassembled WGS sequence"/>
</dbReference>
<evidence type="ECO:0000313" key="2">
    <source>
        <dbReference type="EMBL" id="MBB6669996.1"/>
    </source>
</evidence>
<dbReference type="InterPro" id="IPR036514">
    <property type="entry name" value="SGNH_hydro_sf"/>
</dbReference>
<dbReference type="InterPro" id="IPR013830">
    <property type="entry name" value="SGNH_hydro"/>
</dbReference>
<dbReference type="EMBL" id="JACJVP010000006">
    <property type="protein sequence ID" value="MBB6669996.1"/>
    <property type="molecule type" value="Genomic_DNA"/>
</dbReference>
<dbReference type="InterPro" id="IPR051532">
    <property type="entry name" value="Ester_Hydrolysis_Enzymes"/>
</dbReference>
<dbReference type="RefSeq" id="WP_185141441.1">
    <property type="nucleotide sequence ID" value="NZ_JACJVP010000006.1"/>
</dbReference>